<name>T0L1X4_9MICR</name>
<dbReference type="HOGENOM" id="CLU_1245703_0_0_1"/>
<protein>
    <submittedName>
        <fullName evidence="1">Uncharacterized protein</fullName>
    </submittedName>
</protein>
<organism evidence="1 2">
    <name type="scientific">Vairimorpha apis BRL 01</name>
    <dbReference type="NCBI Taxonomy" id="1037528"/>
    <lineage>
        <taxon>Eukaryota</taxon>
        <taxon>Fungi</taxon>
        <taxon>Fungi incertae sedis</taxon>
        <taxon>Microsporidia</taxon>
        <taxon>Nosematidae</taxon>
        <taxon>Vairimorpha</taxon>
    </lineage>
</organism>
<gene>
    <name evidence="1" type="ORF">NAPIS_ORF00944</name>
</gene>
<evidence type="ECO:0000313" key="2">
    <source>
        <dbReference type="Proteomes" id="UP000053780"/>
    </source>
</evidence>
<dbReference type="VEuPathDB" id="MicrosporidiaDB:NAPIS_ORF00944"/>
<dbReference type="EMBL" id="KE647135">
    <property type="protein sequence ID" value="EQB61487.1"/>
    <property type="molecule type" value="Genomic_DNA"/>
</dbReference>
<accession>T0L1X4</accession>
<dbReference type="AlphaFoldDB" id="T0L1X4"/>
<reference evidence="1 2" key="1">
    <citation type="journal article" date="2013" name="BMC Genomics">
        <title>Genome sequencing and comparative genomics of honey bee microsporidia, Nosema apis reveal novel insights into host-parasite interactions.</title>
        <authorList>
            <person name="Chen Yp."/>
            <person name="Pettis J.S."/>
            <person name="Zhao Y."/>
            <person name="Liu X."/>
            <person name="Tallon L.J."/>
            <person name="Sadzewicz L.D."/>
            <person name="Li R."/>
            <person name="Zheng H."/>
            <person name="Huang S."/>
            <person name="Zhang X."/>
            <person name="Hamilton M.C."/>
            <person name="Pernal S.F."/>
            <person name="Melathopoulos A.P."/>
            <person name="Yan X."/>
            <person name="Evans J.D."/>
        </authorList>
    </citation>
    <scope>NUCLEOTIDE SEQUENCE [LARGE SCALE GENOMIC DNA]</scope>
    <source>
        <strain evidence="1 2">BRL 01</strain>
    </source>
</reference>
<keyword evidence="2" id="KW-1185">Reference proteome</keyword>
<evidence type="ECO:0000313" key="1">
    <source>
        <dbReference type="EMBL" id="EQB61487.1"/>
    </source>
</evidence>
<dbReference type="Proteomes" id="UP000053780">
    <property type="component" value="Unassembled WGS sequence"/>
</dbReference>
<proteinExistence type="predicted"/>
<sequence length="222" mass="25424">MFLFHFIYSVFAQTRYEDSFLMVNASLPNWPLTFIPHPHTNHALPLRLMYIDDDHLETQLFVLRFNIKNRAWVSPAIAQEQYGSVDNGLYLSANHYPFEPNLKFHKINHKYNGRAYSIISDRGLCLTVADKVKRNGLVYYPLTFTVCDESDAQIFTFVPKIVGERFVGILGAEDVLNVDLKSAIEQLDVRLNQAKARLSDNGMNNVKKKNPRSCFDGLTSCS</sequence>